<protein>
    <submittedName>
        <fullName evidence="7">Sulfate transporter family protein</fullName>
    </submittedName>
</protein>
<evidence type="ECO:0000256" key="6">
    <source>
        <dbReference type="SAM" id="Phobius"/>
    </source>
</evidence>
<feature type="transmembrane region" description="Helical" evidence="6">
    <location>
        <begin position="189"/>
        <end position="216"/>
    </location>
</feature>
<name>A0A4Z0NM25_9HYPH</name>
<sequence>MLINAAFAALRQVFSPPLRQILWKSLGLTVGLLALVWFGLTKGIAALIAAHPISTDYAMVNAVASFLAGAGLFVGLAYILPPVSILVAGYFLDDAAAIVERTDFPDEVPGRAMPLGQAMLYTVRFAALVLAVNLAALALLLVPGINVAAFFIANTYLLGREYFELAAARFRPLPEAGAMRRHHTATVMLAGALLAGLMLVPILNLVTPLFGIALMVHVHKGLSRDRLLMPPASRPPVTQDRDRLGAGSPRPW</sequence>
<organism evidence="7 8">
    <name type="scientific">Methylobacterium nonmethylotrophicum</name>
    <dbReference type="NCBI Taxonomy" id="1141884"/>
    <lineage>
        <taxon>Bacteria</taxon>
        <taxon>Pseudomonadati</taxon>
        <taxon>Pseudomonadota</taxon>
        <taxon>Alphaproteobacteria</taxon>
        <taxon>Hyphomicrobiales</taxon>
        <taxon>Methylobacteriaceae</taxon>
        <taxon>Methylobacterium</taxon>
    </lineage>
</organism>
<keyword evidence="3 6" id="KW-1133">Transmembrane helix</keyword>
<evidence type="ECO:0000256" key="5">
    <source>
        <dbReference type="SAM" id="MobiDB-lite"/>
    </source>
</evidence>
<accession>A0A4Z0NM25</accession>
<keyword evidence="4 6" id="KW-0472">Membrane</keyword>
<dbReference type="NCBIfam" id="NF009407">
    <property type="entry name" value="PRK12768.1"/>
    <property type="match status" value="1"/>
</dbReference>
<comment type="subcellular location">
    <subcellularLocation>
        <location evidence="1">Membrane</location>
        <topology evidence="1">Multi-pass membrane protein</topology>
    </subcellularLocation>
</comment>
<dbReference type="AlphaFoldDB" id="A0A4Z0NM25"/>
<evidence type="ECO:0000256" key="4">
    <source>
        <dbReference type="ARBA" id="ARBA00023136"/>
    </source>
</evidence>
<evidence type="ECO:0000256" key="1">
    <source>
        <dbReference type="ARBA" id="ARBA00004141"/>
    </source>
</evidence>
<keyword evidence="2 6" id="KW-0812">Transmembrane</keyword>
<dbReference type="Proteomes" id="UP000297535">
    <property type="component" value="Unassembled WGS sequence"/>
</dbReference>
<feature type="transmembrane region" description="Helical" evidence="6">
    <location>
        <begin position="125"/>
        <end position="153"/>
    </location>
</feature>
<proteinExistence type="predicted"/>
<evidence type="ECO:0000313" key="7">
    <source>
        <dbReference type="EMBL" id="TGD97620.1"/>
    </source>
</evidence>
<dbReference type="InterPro" id="IPR059112">
    <property type="entry name" value="CysZ/EI24"/>
</dbReference>
<comment type="caution">
    <text evidence="7">The sequence shown here is derived from an EMBL/GenBank/DDBJ whole genome shotgun (WGS) entry which is preliminary data.</text>
</comment>
<gene>
    <name evidence="7" type="ORF">EU555_18435</name>
</gene>
<evidence type="ECO:0000313" key="8">
    <source>
        <dbReference type="Proteomes" id="UP000297535"/>
    </source>
</evidence>
<dbReference type="OrthoDB" id="5421146at2"/>
<feature type="transmembrane region" description="Helical" evidence="6">
    <location>
        <begin position="21"/>
        <end position="40"/>
    </location>
</feature>
<dbReference type="EMBL" id="SRLB01000013">
    <property type="protein sequence ID" value="TGD97620.1"/>
    <property type="molecule type" value="Genomic_DNA"/>
</dbReference>
<reference evidence="7 8" key="1">
    <citation type="submission" date="2019-04" db="EMBL/GenBank/DDBJ databases">
        <authorList>
            <person name="Feng G."/>
            <person name="Zhu H."/>
        </authorList>
    </citation>
    <scope>NUCLEOTIDE SEQUENCE [LARGE SCALE GENOMIC DNA]</scope>
    <source>
        <strain evidence="7 8">6HR-1</strain>
    </source>
</reference>
<evidence type="ECO:0000256" key="3">
    <source>
        <dbReference type="ARBA" id="ARBA00022989"/>
    </source>
</evidence>
<feature type="region of interest" description="Disordered" evidence="5">
    <location>
        <begin position="229"/>
        <end position="252"/>
    </location>
</feature>
<dbReference type="RefSeq" id="WP_135416648.1">
    <property type="nucleotide sequence ID" value="NZ_SRLB01000013.1"/>
</dbReference>
<keyword evidence="8" id="KW-1185">Reference proteome</keyword>
<dbReference type="Pfam" id="PF07264">
    <property type="entry name" value="EI24"/>
    <property type="match status" value="1"/>
</dbReference>
<evidence type="ECO:0000256" key="2">
    <source>
        <dbReference type="ARBA" id="ARBA00022692"/>
    </source>
</evidence>